<dbReference type="InterPro" id="IPR027417">
    <property type="entry name" value="P-loop_NTPase"/>
</dbReference>
<dbReference type="GO" id="GO:0006952">
    <property type="term" value="P:defense response"/>
    <property type="evidence" value="ECO:0007669"/>
    <property type="project" value="InterPro"/>
</dbReference>
<feature type="non-terminal residue" evidence="6">
    <location>
        <position position="1"/>
    </location>
</feature>
<dbReference type="InterPro" id="IPR058192">
    <property type="entry name" value="WHD_ROQ1-like"/>
</dbReference>
<dbReference type="Pfam" id="PF23282">
    <property type="entry name" value="WHD_ROQ1"/>
    <property type="match status" value="1"/>
</dbReference>
<evidence type="ECO:0000256" key="1">
    <source>
        <dbReference type="ARBA" id="ARBA00022614"/>
    </source>
</evidence>
<keyword evidence="7" id="KW-1185">Reference proteome</keyword>
<accession>A0A9D5AL80</accession>
<dbReference type="Gene3D" id="3.40.50.300">
    <property type="entry name" value="P-loop containing nucleotide triphosphate hydrolases"/>
    <property type="match status" value="1"/>
</dbReference>
<dbReference type="AlphaFoldDB" id="A0A9D5AL80"/>
<keyword evidence="2" id="KW-0677">Repeat</keyword>
<protein>
    <recommendedName>
        <fullName evidence="8">NBS-LRR type disease resistance protein</fullName>
    </recommendedName>
</protein>
<dbReference type="Pfam" id="PF00931">
    <property type="entry name" value="NB-ARC"/>
    <property type="match status" value="1"/>
</dbReference>
<name>A0A9D5AL80_PEA</name>
<feature type="transmembrane region" description="Helical" evidence="3">
    <location>
        <begin position="309"/>
        <end position="330"/>
    </location>
</feature>
<proteinExistence type="predicted"/>
<dbReference type="PANTHER" id="PTHR11017:SF290">
    <property type="entry name" value="ADP-RIBOSYL CYCLASE_CYCLIC ADP-RIBOSE HYDROLASE"/>
    <property type="match status" value="1"/>
</dbReference>
<feature type="domain" description="NB-ARC" evidence="4">
    <location>
        <begin position="5"/>
        <end position="113"/>
    </location>
</feature>
<dbReference type="SUPFAM" id="SSF52540">
    <property type="entry name" value="P-loop containing nucleoside triphosphate hydrolases"/>
    <property type="match status" value="1"/>
</dbReference>
<dbReference type="InterPro" id="IPR044974">
    <property type="entry name" value="Disease_R_plants"/>
</dbReference>
<dbReference type="InterPro" id="IPR036390">
    <property type="entry name" value="WH_DNA-bd_sf"/>
</dbReference>
<evidence type="ECO:0000259" key="4">
    <source>
        <dbReference type="Pfam" id="PF00931"/>
    </source>
</evidence>
<dbReference type="Gramene" id="Psat05G0757200-T6">
    <property type="protein sequence ID" value="KAI5413003.1"/>
    <property type="gene ID" value="KIW84_057572"/>
</dbReference>
<dbReference type="PANTHER" id="PTHR11017">
    <property type="entry name" value="LEUCINE-RICH REPEAT-CONTAINING PROTEIN"/>
    <property type="match status" value="1"/>
</dbReference>
<evidence type="ECO:0000313" key="6">
    <source>
        <dbReference type="EMBL" id="KAI5413003.1"/>
    </source>
</evidence>
<evidence type="ECO:0000313" key="7">
    <source>
        <dbReference type="Proteomes" id="UP001058974"/>
    </source>
</evidence>
<dbReference type="Gene3D" id="1.10.8.430">
    <property type="entry name" value="Helical domain of apoptotic protease-activating factors"/>
    <property type="match status" value="1"/>
</dbReference>
<dbReference type="InterPro" id="IPR002182">
    <property type="entry name" value="NB-ARC"/>
</dbReference>
<dbReference type="SUPFAM" id="SSF46785">
    <property type="entry name" value="Winged helix' DNA-binding domain"/>
    <property type="match status" value="1"/>
</dbReference>
<gene>
    <name evidence="6" type="ORF">KIW84_057572</name>
</gene>
<organism evidence="6 7">
    <name type="scientific">Pisum sativum</name>
    <name type="common">Garden pea</name>
    <name type="synonym">Lathyrus oleraceus</name>
    <dbReference type="NCBI Taxonomy" id="3888"/>
    <lineage>
        <taxon>Eukaryota</taxon>
        <taxon>Viridiplantae</taxon>
        <taxon>Streptophyta</taxon>
        <taxon>Embryophyta</taxon>
        <taxon>Tracheophyta</taxon>
        <taxon>Spermatophyta</taxon>
        <taxon>Magnoliopsida</taxon>
        <taxon>eudicotyledons</taxon>
        <taxon>Gunneridae</taxon>
        <taxon>Pentapetalae</taxon>
        <taxon>rosids</taxon>
        <taxon>fabids</taxon>
        <taxon>Fabales</taxon>
        <taxon>Fabaceae</taxon>
        <taxon>Papilionoideae</taxon>
        <taxon>50 kb inversion clade</taxon>
        <taxon>NPAAA clade</taxon>
        <taxon>Hologalegina</taxon>
        <taxon>IRL clade</taxon>
        <taxon>Fabeae</taxon>
        <taxon>Lathyrus</taxon>
    </lineage>
</organism>
<feature type="domain" description="Disease resistance protein Roq1-like winged-helix" evidence="5">
    <location>
        <begin position="180"/>
        <end position="247"/>
    </location>
</feature>
<keyword evidence="3" id="KW-1133">Transmembrane helix</keyword>
<comment type="caution">
    <text evidence="6">The sequence shown here is derived from an EMBL/GenBank/DDBJ whole genome shotgun (WGS) entry which is preliminary data.</text>
</comment>
<keyword evidence="3" id="KW-0812">Transmembrane</keyword>
<evidence type="ECO:0008006" key="8">
    <source>
        <dbReference type="Google" id="ProtNLM"/>
    </source>
</evidence>
<reference evidence="6 7" key="1">
    <citation type="journal article" date="2022" name="Nat. Genet.">
        <title>Improved pea reference genome and pan-genome highlight genomic features and evolutionary characteristics.</title>
        <authorList>
            <person name="Yang T."/>
            <person name="Liu R."/>
            <person name="Luo Y."/>
            <person name="Hu S."/>
            <person name="Wang D."/>
            <person name="Wang C."/>
            <person name="Pandey M.K."/>
            <person name="Ge S."/>
            <person name="Xu Q."/>
            <person name="Li N."/>
            <person name="Li G."/>
            <person name="Huang Y."/>
            <person name="Saxena R.K."/>
            <person name="Ji Y."/>
            <person name="Li M."/>
            <person name="Yan X."/>
            <person name="He Y."/>
            <person name="Liu Y."/>
            <person name="Wang X."/>
            <person name="Xiang C."/>
            <person name="Varshney R.K."/>
            <person name="Ding H."/>
            <person name="Gao S."/>
            <person name="Zong X."/>
        </authorList>
    </citation>
    <scope>NUCLEOTIDE SEQUENCE [LARGE SCALE GENOMIC DNA]</scope>
    <source>
        <strain evidence="6 7">cv. Zhongwan 6</strain>
    </source>
</reference>
<dbReference type="EMBL" id="JAMSHJ010000005">
    <property type="protein sequence ID" value="KAI5413003.1"/>
    <property type="molecule type" value="Genomic_DNA"/>
</dbReference>
<evidence type="ECO:0000256" key="3">
    <source>
        <dbReference type="SAM" id="Phobius"/>
    </source>
</evidence>
<dbReference type="InterPro" id="IPR042197">
    <property type="entry name" value="Apaf_helical"/>
</dbReference>
<keyword evidence="1" id="KW-0433">Leucine-rich repeat</keyword>
<dbReference type="GO" id="GO:0043531">
    <property type="term" value="F:ADP binding"/>
    <property type="evidence" value="ECO:0007669"/>
    <property type="project" value="InterPro"/>
</dbReference>
<evidence type="ECO:0000256" key="2">
    <source>
        <dbReference type="ARBA" id="ARBA00022737"/>
    </source>
</evidence>
<dbReference type="Proteomes" id="UP001058974">
    <property type="component" value="Chromosome 5"/>
</dbReference>
<evidence type="ECO:0000259" key="5">
    <source>
        <dbReference type="Pfam" id="PF23282"/>
    </source>
</evidence>
<sequence length="360" mass="41900">GGVVAVQKQILRQTLDERNLDSYDTCEIAGIMLNRLHSSIKVLLVLDNVDQLEQLQELGINPNLLWSGSRIIITTRDEHILRVYGADTVHKVPMLNSNDACELFRTRAFKGEDQSSDCVELIPEILKYAQNLPLAIKVIGSFLCTRDATQWRDALDRLKNNPDSKIMDVLQMSVDGLQHEEKEIFLHIACFFKGEREVYVNRILDACGLHPRIGIQRILEKSLITIKNQEIHMHDMLQKLGKKIVRHRFPEEPGSWSRLWQYHDFYQVLTTETVISYVSQTRGCNCNLYLLSEFNLCGVIWGEMIIIIYYWYSFIYHFDYLLVFTFLPIFPRISSWSSFQLTFILETSFKQGTLRKPITM</sequence>
<keyword evidence="3" id="KW-0472">Membrane</keyword>